<dbReference type="GeneID" id="57115232"/>
<dbReference type="Proteomes" id="UP000030001">
    <property type="component" value="Unassembled WGS sequence"/>
</dbReference>
<reference evidence="2 3" key="1">
    <citation type="submission" date="2014-09" db="EMBL/GenBank/DDBJ databases">
        <title>Lactobacillus mucosae CRL573 Genome Sequencing.</title>
        <authorList>
            <person name="Bleckwedel J."/>
            <person name="Teran L.C."/>
            <person name="Bonacina J."/>
            <person name="Saavedra L."/>
            <person name="Mozzi F.B."/>
            <person name="Raya R.R."/>
        </authorList>
    </citation>
    <scope>NUCLEOTIDE SEQUENCE [LARGE SCALE GENOMIC DNA]</scope>
    <source>
        <strain evidence="2 3">CRL573</strain>
    </source>
</reference>
<dbReference type="SUPFAM" id="SSF52794">
    <property type="entry name" value="PTS system IIB component-like"/>
    <property type="match status" value="1"/>
</dbReference>
<keyword evidence="1" id="KW-0808">Transferase</keyword>
<organism evidence="2 3">
    <name type="scientific">Limosilactobacillus mucosae</name>
    <name type="common">Lactobacillus mucosae</name>
    <dbReference type="NCBI Taxonomy" id="97478"/>
    <lineage>
        <taxon>Bacteria</taxon>
        <taxon>Bacillati</taxon>
        <taxon>Bacillota</taxon>
        <taxon>Bacilli</taxon>
        <taxon>Lactobacillales</taxon>
        <taxon>Lactobacillaceae</taxon>
        <taxon>Limosilactobacillus</taxon>
    </lineage>
</organism>
<evidence type="ECO:0000256" key="1">
    <source>
        <dbReference type="ARBA" id="ARBA00022679"/>
    </source>
</evidence>
<dbReference type="EMBL" id="JROC01000026">
    <property type="protein sequence ID" value="KGL67214.1"/>
    <property type="molecule type" value="Genomic_DNA"/>
</dbReference>
<dbReference type="InterPro" id="IPR013011">
    <property type="entry name" value="PTS_EIIB_2"/>
</dbReference>
<dbReference type="InterPro" id="IPR036095">
    <property type="entry name" value="PTS_EIIB-like_sf"/>
</dbReference>
<comment type="caution">
    <text evidence="2">The sequence shown here is derived from an EMBL/GenBank/DDBJ whole genome shotgun (WGS) entry which is preliminary data.</text>
</comment>
<dbReference type="PROSITE" id="PS51099">
    <property type="entry name" value="PTS_EIIB_TYPE_2"/>
    <property type="match status" value="1"/>
</dbReference>
<name>A0A099YA80_LIMMU</name>
<sequence length="95" mass="10318">MKTLMVVCGSGVATSTVAEGKIRDFLDSKGLLDKVKIYKSNIAEQINNIDDYDVFVSTTVVPEDVRDKVINGLPLLTGIGVDKVYDQILAKLGED</sequence>
<dbReference type="CDD" id="cd05566">
    <property type="entry name" value="PTS_IIB_galactitol"/>
    <property type="match status" value="1"/>
</dbReference>
<protein>
    <submittedName>
        <fullName evidence="2">PTS galactitol transporter subunit IIB</fullName>
    </submittedName>
</protein>
<dbReference type="GO" id="GO:0009401">
    <property type="term" value="P:phosphoenolpyruvate-dependent sugar phosphotransferase system"/>
    <property type="evidence" value="ECO:0007669"/>
    <property type="project" value="InterPro"/>
</dbReference>
<dbReference type="RefSeq" id="WP_033934801.1">
    <property type="nucleotide sequence ID" value="NZ_CP058954.1"/>
</dbReference>
<dbReference type="InterPro" id="IPR003501">
    <property type="entry name" value="PTS_EIIB_2/3"/>
</dbReference>
<proteinExistence type="predicted"/>
<dbReference type="Gene3D" id="3.40.50.2300">
    <property type="match status" value="1"/>
</dbReference>
<dbReference type="Pfam" id="PF02302">
    <property type="entry name" value="PTS_IIB"/>
    <property type="match status" value="1"/>
</dbReference>
<dbReference type="GO" id="GO:0008982">
    <property type="term" value="F:protein-N(PI)-phosphohistidine-sugar phosphotransferase activity"/>
    <property type="evidence" value="ECO:0007669"/>
    <property type="project" value="InterPro"/>
</dbReference>
<evidence type="ECO:0000313" key="2">
    <source>
        <dbReference type="EMBL" id="KGL67214.1"/>
    </source>
</evidence>
<gene>
    <name evidence="2" type="ORF">LX03_02660</name>
</gene>
<accession>A0A099YA80</accession>
<evidence type="ECO:0000313" key="3">
    <source>
        <dbReference type="Proteomes" id="UP000030001"/>
    </source>
</evidence>
<dbReference type="AlphaFoldDB" id="A0A099YA80"/>